<dbReference type="PROSITE" id="PS50164">
    <property type="entry name" value="GIY_YIG"/>
    <property type="match status" value="1"/>
</dbReference>
<evidence type="ECO:0000313" key="3">
    <source>
        <dbReference type="EMBL" id="ABD08946.1"/>
    </source>
</evidence>
<dbReference type="RefSeq" id="WP_011443130.1">
    <property type="nucleotide sequence ID" value="NC_007778.1"/>
</dbReference>
<dbReference type="EMBL" id="CP000250">
    <property type="protein sequence ID" value="ABD08946.1"/>
    <property type="molecule type" value="Genomic_DNA"/>
</dbReference>
<accession>Q2IS64</accession>
<evidence type="ECO:0000313" key="4">
    <source>
        <dbReference type="Proteomes" id="UP000008809"/>
    </source>
</evidence>
<dbReference type="InterPro" id="IPR035901">
    <property type="entry name" value="GIY-YIG_endonuc_sf"/>
</dbReference>
<dbReference type="InterPro" id="IPR050190">
    <property type="entry name" value="UPF0213_domain"/>
</dbReference>
<dbReference type="Proteomes" id="UP000008809">
    <property type="component" value="Chromosome"/>
</dbReference>
<dbReference type="eggNOG" id="COG2827">
    <property type="taxonomic scope" value="Bacteria"/>
</dbReference>
<gene>
    <name evidence="3" type="ordered locus">RPB_4258</name>
</gene>
<dbReference type="KEGG" id="rpb:RPB_4258"/>
<dbReference type="OrthoDB" id="287318at2"/>
<dbReference type="Gene3D" id="3.40.1440.10">
    <property type="entry name" value="GIY-YIG endonuclease"/>
    <property type="match status" value="1"/>
</dbReference>
<comment type="similarity">
    <text evidence="1">Belongs to the UPF0213 family.</text>
</comment>
<dbReference type="AlphaFoldDB" id="Q2IS64"/>
<evidence type="ECO:0000259" key="2">
    <source>
        <dbReference type="PROSITE" id="PS50164"/>
    </source>
</evidence>
<dbReference type="HOGENOM" id="CLU_135650_4_3_5"/>
<dbReference type="InterPro" id="IPR000305">
    <property type="entry name" value="GIY-YIG_endonuc"/>
</dbReference>
<protein>
    <submittedName>
        <fullName evidence="3">Excinuclease ABC, C subunit-like</fullName>
    </submittedName>
</protein>
<evidence type="ECO:0000256" key="1">
    <source>
        <dbReference type="ARBA" id="ARBA00007435"/>
    </source>
</evidence>
<dbReference type="PANTHER" id="PTHR34477:SF1">
    <property type="entry name" value="UPF0213 PROTEIN YHBQ"/>
    <property type="match status" value="1"/>
</dbReference>
<organism evidence="3 4">
    <name type="scientific">Rhodopseudomonas palustris (strain HaA2)</name>
    <dbReference type="NCBI Taxonomy" id="316058"/>
    <lineage>
        <taxon>Bacteria</taxon>
        <taxon>Pseudomonadati</taxon>
        <taxon>Pseudomonadota</taxon>
        <taxon>Alphaproteobacteria</taxon>
        <taxon>Hyphomicrobiales</taxon>
        <taxon>Nitrobacteraceae</taxon>
        <taxon>Rhodopseudomonas</taxon>
    </lineage>
</organism>
<dbReference type="CDD" id="cd10456">
    <property type="entry name" value="GIY-YIG_UPF0213"/>
    <property type="match status" value="1"/>
</dbReference>
<reference evidence="3 4" key="1">
    <citation type="submission" date="2006-01" db="EMBL/GenBank/DDBJ databases">
        <title>Complete sequence of Rhodopseudomonas palustris HaA2.</title>
        <authorList>
            <consortium name="US DOE Joint Genome Institute"/>
            <person name="Copeland A."/>
            <person name="Lucas S."/>
            <person name="Lapidus A."/>
            <person name="Barry K."/>
            <person name="Detter J.C."/>
            <person name="Glavina T."/>
            <person name="Hammon N."/>
            <person name="Israni S."/>
            <person name="Pitluck S."/>
            <person name="Chain P."/>
            <person name="Malfatti S."/>
            <person name="Shin M."/>
            <person name="Vergez L."/>
            <person name="Schmutz J."/>
            <person name="Larimer F."/>
            <person name="Land M."/>
            <person name="Hauser L."/>
            <person name="Pelletier D.A."/>
            <person name="Kyrpides N."/>
            <person name="Anderson I."/>
            <person name="Oda Y."/>
            <person name="Harwood C.S."/>
            <person name="Richardson P."/>
        </authorList>
    </citation>
    <scope>NUCLEOTIDE SEQUENCE [LARGE SCALE GENOMIC DNA]</scope>
    <source>
        <strain evidence="3 4">HaA2</strain>
    </source>
</reference>
<name>Q2IS64_RHOP2</name>
<dbReference type="Pfam" id="PF01541">
    <property type="entry name" value="GIY-YIG"/>
    <property type="match status" value="1"/>
</dbReference>
<feature type="domain" description="GIY-YIG" evidence="2">
    <location>
        <begin position="1"/>
        <end position="78"/>
    </location>
</feature>
<dbReference type="STRING" id="316058.RPB_4258"/>
<dbReference type="PANTHER" id="PTHR34477">
    <property type="entry name" value="UPF0213 PROTEIN YHBQ"/>
    <property type="match status" value="1"/>
</dbReference>
<sequence length="100" mass="11187">MGIYVYMLHCSDGSYYVGSATGDDLSARIDQHNAGAFPGYTFVRRPVTLVWSQHFDRITDGIAAERQIKGWGRAKKEALARSDWDGVQQLARRRGGKPAR</sequence>
<dbReference type="SUPFAM" id="SSF82771">
    <property type="entry name" value="GIY-YIG endonuclease"/>
    <property type="match status" value="1"/>
</dbReference>
<keyword evidence="4" id="KW-1185">Reference proteome</keyword>
<proteinExistence type="inferred from homology"/>